<name>A0AA36GAB1_9BILA</name>
<comment type="caution">
    <text evidence="2">The sequence shown here is derived from an EMBL/GenBank/DDBJ whole genome shotgun (WGS) entry which is preliminary data.</text>
</comment>
<proteinExistence type="predicted"/>
<evidence type="ECO:0000313" key="2">
    <source>
        <dbReference type="EMBL" id="CAJ0585005.1"/>
    </source>
</evidence>
<reference evidence="2" key="1">
    <citation type="submission" date="2023-06" db="EMBL/GenBank/DDBJ databases">
        <authorList>
            <person name="Delattre M."/>
        </authorList>
    </citation>
    <scope>NUCLEOTIDE SEQUENCE</scope>
    <source>
        <strain evidence="2">AF72</strain>
    </source>
</reference>
<keyword evidence="1" id="KW-0732">Signal</keyword>
<feature type="chain" id="PRO_5041301462" description="CUB domain-containing protein" evidence="1">
    <location>
        <begin position="19"/>
        <end position="308"/>
    </location>
</feature>
<evidence type="ECO:0000313" key="3">
    <source>
        <dbReference type="Proteomes" id="UP001177023"/>
    </source>
</evidence>
<feature type="non-terminal residue" evidence="2">
    <location>
        <position position="1"/>
    </location>
</feature>
<dbReference type="AlphaFoldDB" id="A0AA36GAB1"/>
<dbReference type="Proteomes" id="UP001177023">
    <property type="component" value="Unassembled WGS sequence"/>
</dbReference>
<keyword evidence="3" id="KW-1185">Reference proteome</keyword>
<evidence type="ECO:0008006" key="4">
    <source>
        <dbReference type="Google" id="ProtNLM"/>
    </source>
</evidence>
<dbReference type="EMBL" id="CATQJA010002702">
    <property type="protein sequence ID" value="CAJ0585005.1"/>
    <property type="molecule type" value="Genomic_DNA"/>
</dbReference>
<accession>A0AA36GAB1</accession>
<sequence length="308" mass="34079">MPIMAAAASFALVCAVYGQPLSASDSGSSHDQVLRTVHLEDCPSEIEKSGNYIVPPQPNAPNGAAYEPTCQTRIRVPEGHVVKIHFPDKDFYCRAYRPLQGLKGPGSSLIGLYLRLGIDSTEIFSRGIAERGEGELFNMCTNPEDQAILHAGHHELFHIRHPTRPFQVRVKFVRTTLQCGGRVGLDQLDLPLMVVNNAPSKKDWLGRQTCLLYLPGMIHLVVMAGAKDAGPLGECNTQLIFQQGNHVKKLRRQTRMCYPETTNQKLQITCNAGSMRMLSMTGTTAEFMLTTQPQDGIDSKEFKLVECK</sequence>
<protein>
    <recommendedName>
        <fullName evidence="4">CUB domain-containing protein</fullName>
    </recommendedName>
</protein>
<organism evidence="2 3">
    <name type="scientific">Mesorhabditis spiculigera</name>
    <dbReference type="NCBI Taxonomy" id="96644"/>
    <lineage>
        <taxon>Eukaryota</taxon>
        <taxon>Metazoa</taxon>
        <taxon>Ecdysozoa</taxon>
        <taxon>Nematoda</taxon>
        <taxon>Chromadorea</taxon>
        <taxon>Rhabditida</taxon>
        <taxon>Rhabditina</taxon>
        <taxon>Rhabditomorpha</taxon>
        <taxon>Rhabditoidea</taxon>
        <taxon>Rhabditidae</taxon>
        <taxon>Mesorhabditinae</taxon>
        <taxon>Mesorhabditis</taxon>
    </lineage>
</organism>
<feature type="signal peptide" evidence="1">
    <location>
        <begin position="1"/>
        <end position="18"/>
    </location>
</feature>
<gene>
    <name evidence="2" type="ORF">MSPICULIGERA_LOCUS23038</name>
</gene>
<evidence type="ECO:0000256" key="1">
    <source>
        <dbReference type="SAM" id="SignalP"/>
    </source>
</evidence>